<dbReference type="HOGENOM" id="CLU_957103_0_0_1"/>
<evidence type="ECO:0000313" key="2">
    <source>
        <dbReference type="EMBL" id="KIO18450.1"/>
    </source>
</evidence>
<protein>
    <submittedName>
        <fullName evidence="2">Uncharacterized protein</fullName>
    </submittedName>
</protein>
<dbReference type="AlphaFoldDB" id="A0A0C3PUB2"/>
<dbReference type="OrthoDB" id="3216421at2759"/>
<keyword evidence="3" id="KW-1185">Reference proteome</keyword>
<proteinExistence type="predicted"/>
<dbReference type="EMBL" id="KN823285">
    <property type="protein sequence ID" value="KIO18450.1"/>
    <property type="molecule type" value="Genomic_DNA"/>
</dbReference>
<accession>A0A0C3PUB2</accession>
<name>A0A0C3PUB2_9AGAM</name>
<dbReference type="Proteomes" id="UP000054248">
    <property type="component" value="Unassembled WGS sequence"/>
</dbReference>
<evidence type="ECO:0000313" key="3">
    <source>
        <dbReference type="Proteomes" id="UP000054248"/>
    </source>
</evidence>
<organism evidence="2 3">
    <name type="scientific">Tulasnella calospora MUT 4182</name>
    <dbReference type="NCBI Taxonomy" id="1051891"/>
    <lineage>
        <taxon>Eukaryota</taxon>
        <taxon>Fungi</taxon>
        <taxon>Dikarya</taxon>
        <taxon>Basidiomycota</taxon>
        <taxon>Agaricomycotina</taxon>
        <taxon>Agaricomycetes</taxon>
        <taxon>Cantharellales</taxon>
        <taxon>Tulasnellaceae</taxon>
        <taxon>Tulasnella</taxon>
    </lineage>
</organism>
<evidence type="ECO:0000256" key="1">
    <source>
        <dbReference type="SAM" id="MobiDB-lite"/>
    </source>
</evidence>
<sequence>MYTPVNRGTYAPRDLGALRPPATTGAWRSVRRRQRRMYRAHPRPDPAVLNPGTLVAAVLVSPATVPSHLDATVQTEPPTPTHSSIAVQTSMRQHTSVATQTPTPLYTSTLAQTLPTTTFSNAPADDIWIDGPPHGPSSLWGILDDPLPPPPPIPPPPKGFIRMSIPVEWARRTNHQRPPAPRLEPACYSLAETTAQIIEVMSPEYPSVLHALVDYQHLPPFQRRALLELHRLLFPYGLDRVSFASRFTLLPMTPIFFYLQSWQSIMSMFVQDCSAPEDLNYNFSNGIFSRY</sequence>
<reference evidence="2 3" key="1">
    <citation type="submission" date="2014-04" db="EMBL/GenBank/DDBJ databases">
        <authorList>
            <consortium name="DOE Joint Genome Institute"/>
            <person name="Kuo A."/>
            <person name="Girlanda M."/>
            <person name="Perotto S."/>
            <person name="Kohler A."/>
            <person name="Nagy L.G."/>
            <person name="Floudas D."/>
            <person name="Copeland A."/>
            <person name="Barry K.W."/>
            <person name="Cichocki N."/>
            <person name="Veneault-Fourrey C."/>
            <person name="LaButti K."/>
            <person name="Lindquist E.A."/>
            <person name="Lipzen A."/>
            <person name="Lundell T."/>
            <person name="Morin E."/>
            <person name="Murat C."/>
            <person name="Sun H."/>
            <person name="Tunlid A."/>
            <person name="Henrissat B."/>
            <person name="Grigoriev I.V."/>
            <person name="Hibbett D.S."/>
            <person name="Martin F."/>
            <person name="Nordberg H.P."/>
            <person name="Cantor M.N."/>
            <person name="Hua S.X."/>
        </authorList>
    </citation>
    <scope>NUCLEOTIDE SEQUENCE [LARGE SCALE GENOMIC DNA]</scope>
    <source>
        <strain evidence="2 3">MUT 4182</strain>
    </source>
</reference>
<gene>
    <name evidence="2" type="ORF">M407DRAFT_31875</name>
</gene>
<reference evidence="3" key="2">
    <citation type="submission" date="2015-01" db="EMBL/GenBank/DDBJ databases">
        <title>Evolutionary Origins and Diversification of the Mycorrhizal Mutualists.</title>
        <authorList>
            <consortium name="DOE Joint Genome Institute"/>
            <consortium name="Mycorrhizal Genomics Consortium"/>
            <person name="Kohler A."/>
            <person name="Kuo A."/>
            <person name="Nagy L.G."/>
            <person name="Floudas D."/>
            <person name="Copeland A."/>
            <person name="Barry K.W."/>
            <person name="Cichocki N."/>
            <person name="Veneault-Fourrey C."/>
            <person name="LaButti K."/>
            <person name="Lindquist E.A."/>
            <person name="Lipzen A."/>
            <person name="Lundell T."/>
            <person name="Morin E."/>
            <person name="Murat C."/>
            <person name="Riley R."/>
            <person name="Ohm R."/>
            <person name="Sun H."/>
            <person name="Tunlid A."/>
            <person name="Henrissat B."/>
            <person name="Grigoriev I.V."/>
            <person name="Hibbett D.S."/>
            <person name="Martin F."/>
        </authorList>
    </citation>
    <scope>NUCLEOTIDE SEQUENCE [LARGE SCALE GENOMIC DNA]</scope>
    <source>
        <strain evidence="3">MUT 4182</strain>
    </source>
</reference>
<feature type="region of interest" description="Disordered" evidence="1">
    <location>
        <begin position="1"/>
        <end position="23"/>
    </location>
</feature>